<dbReference type="SMART" id="SM00280">
    <property type="entry name" value="KAZAL"/>
    <property type="match status" value="1"/>
</dbReference>
<keyword evidence="3" id="KW-0732">Signal</keyword>
<accession>A0A8C4S2W9</accession>
<dbReference type="Proteomes" id="UP000694620">
    <property type="component" value="Chromosome 1"/>
</dbReference>
<evidence type="ECO:0000259" key="8">
    <source>
        <dbReference type="PROSITE" id="PS51465"/>
    </source>
</evidence>
<dbReference type="InterPro" id="IPR000867">
    <property type="entry name" value="IGFBP-like"/>
</dbReference>
<keyword evidence="2" id="KW-0964">Secreted</keyword>
<evidence type="ECO:0000313" key="9">
    <source>
        <dbReference type="Ensembl" id="ENSECRP00000010700.1"/>
    </source>
</evidence>
<dbReference type="Pfam" id="PF13927">
    <property type="entry name" value="Ig_3"/>
    <property type="match status" value="1"/>
</dbReference>
<dbReference type="InterPro" id="IPR002350">
    <property type="entry name" value="Kazal_dom"/>
</dbReference>
<dbReference type="PANTHER" id="PTHR14186:SF25">
    <property type="entry name" value="KAZAL-TYPE SERINE PEPTIDASE INHIBITOR DOMAIN 3"/>
    <property type="match status" value="1"/>
</dbReference>
<evidence type="ECO:0000313" key="10">
    <source>
        <dbReference type="Proteomes" id="UP000694620"/>
    </source>
</evidence>
<dbReference type="Gene3D" id="4.10.40.20">
    <property type="match status" value="1"/>
</dbReference>
<dbReference type="PROSITE" id="PS51465">
    <property type="entry name" value="KAZAL_2"/>
    <property type="match status" value="1"/>
</dbReference>
<feature type="domain" description="Kazal-like" evidence="8">
    <location>
        <begin position="87"/>
        <end position="149"/>
    </location>
</feature>
<evidence type="ECO:0000259" key="6">
    <source>
        <dbReference type="PROSITE" id="PS50835"/>
    </source>
</evidence>
<dbReference type="InterPro" id="IPR003598">
    <property type="entry name" value="Ig_sub2"/>
</dbReference>
<dbReference type="GO" id="GO:0005615">
    <property type="term" value="C:extracellular space"/>
    <property type="evidence" value="ECO:0007669"/>
    <property type="project" value="TreeGrafter"/>
</dbReference>
<dbReference type="Pfam" id="PF00050">
    <property type="entry name" value="Kazal_1"/>
    <property type="match status" value="1"/>
</dbReference>
<name>A0A8C4S2W9_ERPCA</name>
<dbReference type="GO" id="GO:0001558">
    <property type="term" value="P:regulation of cell growth"/>
    <property type="evidence" value="ECO:0007669"/>
    <property type="project" value="InterPro"/>
</dbReference>
<dbReference type="FunFam" id="2.60.40.10:FF:000032">
    <property type="entry name" value="palladin isoform X1"/>
    <property type="match status" value="1"/>
</dbReference>
<sequence length="282" mass="30898">MLLLTLLLSGVHTFPANVSSPSATSNPSLLALTAIDCPPCQPELCPLTPLCPAGWVLGRCGCCQECGNVEGQPCDLDPRGAFYGRCGRHLRCQLDPADLLHGNIPEPRCVCESQQVVCGSDGVTYENICRMEERTQHSVTVTSSGPCEAAPQIKLPPQNLVSVTGKDIIFHCEVFAFPMVTIEWWKDDHAESLPGDDPHISVQVCQISCRGGPMHYELSSWLQIETLRKHDTGIYHCVASNKFGRVMASANLTVLPSKTYFFQQRPNFIPKAQMLLCKSVIS</sequence>
<dbReference type="SMART" id="SM00408">
    <property type="entry name" value="IGc2"/>
    <property type="match status" value="1"/>
</dbReference>
<reference evidence="9" key="2">
    <citation type="submission" date="2025-08" db="UniProtKB">
        <authorList>
            <consortium name="Ensembl"/>
        </authorList>
    </citation>
    <scope>IDENTIFICATION</scope>
</reference>
<keyword evidence="5" id="KW-0393">Immunoglobulin domain</keyword>
<dbReference type="PROSITE" id="PS51323">
    <property type="entry name" value="IGFBP_N_2"/>
    <property type="match status" value="1"/>
</dbReference>
<keyword evidence="4" id="KW-1015">Disulfide bond</keyword>
<evidence type="ECO:0000256" key="2">
    <source>
        <dbReference type="ARBA" id="ARBA00022525"/>
    </source>
</evidence>
<evidence type="ECO:0000256" key="4">
    <source>
        <dbReference type="ARBA" id="ARBA00023157"/>
    </source>
</evidence>
<dbReference type="GeneTree" id="ENSGT00530000063555"/>
<comment type="subcellular location">
    <subcellularLocation>
        <location evidence="1">Secreted</location>
    </subcellularLocation>
</comment>
<organism evidence="9 10">
    <name type="scientific">Erpetoichthys calabaricus</name>
    <name type="common">Rope fish</name>
    <name type="synonym">Calamoichthys calabaricus</name>
    <dbReference type="NCBI Taxonomy" id="27687"/>
    <lineage>
        <taxon>Eukaryota</taxon>
        <taxon>Metazoa</taxon>
        <taxon>Chordata</taxon>
        <taxon>Craniata</taxon>
        <taxon>Vertebrata</taxon>
        <taxon>Euteleostomi</taxon>
        <taxon>Actinopterygii</taxon>
        <taxon>Polypteriformes</taxon>
        <taxon>Polypteridae</taxon>
        <taxon>Erpetoichthys</taxon>
    </lineage>
</organism>
<evidence type="ECO:0000256" key="3">
    <source>
        <dbReference type="ARBA" id="ARBA00022729"/>
    </source>
</evidence>
<dbReference type="InterPro" id="IPR007110">
    <property type="entry name" value="Ig-like_dom"/>
</dbReference>
<keyword evidence="10" id="KW-1185">Reference proteome</keyword>
<dbReference type="Gene3D" id="3.30.60.30">
    <property type="match status" value="1"/>
</dbReference>
<evidence type="ECO:0000256" key="5">
    <source>
        <dbReference type="ARBA" id="ARBA00023319"/>
    </source>
</evidence>
<evidence type="ECO:0000259" key="7">
    <source>
        <dbReference type="PROSITE" id="PS51323"/>
    </source>
</evidence>
<dbReference type="Gene3D" id="2.60.40.10">
    <property type="entry name" value="Immunoglobulins"/>
    <property type="match status" value="1"/>
</dbReference>
<dbReference type="PANTHER" id="PTHR14186">
    <property type="entry name" value="INSULIN-LIKE GROWTH FACTOR BINDING PROTEIN-RELATED"/>
    <property type="match status" value="1"/>
</dbReference>
<dbReference type="GO" id="GO:0009966">
    <property type="term" value="P:regulation of signal transduction"/>
    <property type="evidence" value="ECO:0007669"/>
    <property type="project" value="TreeGrafter"/>
</dbReference>
<proteinExistence type="predicted"/>
<evidence type="ECO:0000256" key="1">
    <source>
        <dbReference type="ARBA" id="ARBA00004613"/>
    </source>
</evidence>
<dbReference type="SMART" id="SM00409">
    <property type="entry name" value="IG"/>
    <property type="match status" value="1"/>
</dbReference>
<reference evidence="9" key="3">
    <citation type="submission" date="2025-09" db="UniProtKB">
        <authorList>
            <consortium name="Ensembl"/>
        </authorList>
    </citation>
    <scope>IDENTIFICATION</scope>
</reference>
<dbReference type="InterPro" id="IPR013783">
    <property type="entry name" value="Ig-like_fold"/>
</dbReference>
<dbReference type="InterPro" id="IPR011390">
    <property type="entry name" value="IGFBP_rP_mac25"/>
</dbReference>
<dbReference type="InterPro" id="IPR036179">
    <property type="entry name" value="Ig-like_dom_sf"/>
</dbReference>
<feature type="domain" description="Ig-like" evidence="6">
    <location>
        <begin position="151"/>
        <end position="253"/>
    </location>
</feature>
<dbReference type="InterPro" id="IPR036058">
    <property type="entry name" value="Kazal_dom_sf"/>
</dbReference>
<dbReference type="PROSITE" id="PS50835">
    <property type="entry name" value="IG_LIKE"/>
    <property type="match status" value="1"/>
</dbReference>
<dbReference type="Ensembl" id="ENSECRT00000010877.1">
    <property type="protein sequence ID" value="ENSECRP00000010700.1"/>
    <property type="gene ID" value="ENSECRG00000007104.1"/>
</dbReference>
<dbReference type="SUPFAM" id="SSF48726">
    <property type="entry name" value="Immunoglobulin"/>
    <property type="match status" value="1"/>
</dbReference>
<dbReference type="InterPro" id="IPR003599">
    <property type="entry name" value="Ig_sub"/>
</dbReference>
<dbReference type="SUPFAM" id="SSF100895">
    <property type="entry name" value="Kazal-type serine protease inhibitors"/>
    <property type="match status" value="1"/>
</dbReference>
<feature type="domain" description="IGFBP N-terminal" evidence="7">
    <location>
        <begin position="33"/>
        <end position="112"/>
    </location>
</feature>
<dbReference type="GO" id="GO:0005520">
    <property type="term" value="F:insulin-like growth factor binding"/>
    <property type="evidence" value="ECO:0007669"/>
    <property type="project" value="InterPro"/>
</dbReference>
<dbReference type="AlphaFoldDB" id="A0A8C4S2W9"/>
<protein>
    <submittedName>
        <fullName evidence="9">Kazal-type serine peptidase inhibitor domain 3</fullName>
    </submittedName>
</protein>
<reference evidence="9" key="1">
    <citation type="submission" date="2021-06" db="EMBL/GenBank/DDBJ databases">
        <authorList>
            <consortium name="Wellcome Sanger Institute Data Sharing"/>
        </authorList>
    </citation>
    <scope>NUCLEOTIDE SEQUENCE [LARGE SCALE GENOMIC DNA]</scope>
</reference>
<dbReference type="InterPro" id="IPR009030">
    <property type="entry name" value="Growth_fac_rcpt_cys_sf"/>
</dbReference>
<dbReference type="SUPFAM" id="SSF57184">
    <property type="entry name" value="Growth factor receptor domain"/>
    <property type="match status" value="1"/>
</dbReference>
<dbReference type="CDD" id="cd00104">
    <property type="entry name" value="KAZAL_FS"/>
    <property type="match status" value="1"/>
</dbReference>
<dbReference type="Pfam" id="PF00219">
    <property type="entry name" value="IGFBP"/>
    <property type="match status" value="1"/>
</dbReference>